<keyword evidence="1" id="KW-0732">Signal</keyword>
<accession>A0A2X2YPZ0</accession>
<evidence type="ECO:0000313" key="3">
    <source>
        <dbReference type="Proteomes" id="UP000250245"/>
    </source>
</evidence>
<dbReference type="GO" id="GO:0030288">
    <property type="term" value="C:outer membrane-bounded periplasmic space"/>
    <property type="evidence" value="ECO:0007669"/>
    <property type="project" value="TreeGrafter"/>
</dbReference>
<dbReference type="AlphaFoldDB" id="A0A2X2YPZ0"/>
<dbReference type="PANTHER" id="PTHR30032">
    <property type="entry name" value="N-ACETYLMURAMOYL-L-ALANINE AMIDASE-RELATED"/>
    <property type="match status" value="1"/>
</dbReference>
<sequence length="612" mass="65832">MNRKFVAALSCLALAGTGVGIAQAAPKTDSIGGIDRYDTAVQIAARTFTGHQDTVYIARGDLPVDALVAGQLTDGPVLLSPLGQVNPRTLQALQGYSPKEIIFLGKAFPASTINTYKTSGAQAWVMGGKDRQETSALIAGRAFNGKSLYHLYVAAPDGVDAVASGALTDAPIVLAYPNGRVPSVAGLPADTARVCIGAACNYVSAKERVQGKDRFETAELLAKRAFPNGFTRAYVGRSDNFIDAVVGGTLTDAPILLVHPSGQGNDRINALNLAHVTFLGGPGALPDNVLTLKPQPKPTSGLGLPWAGKINPLFAGTGAFGPFVFSEYVEAYSWTQIAGLYGWSANLSAEDAVAKLQTQGIVASRSVTNENWTVQSVIFDKNWRFTPDKLYSKGYCNGKEVFSKGPTDVVTCPDGSKSTLYPYGNIWKPTQAELEKARHDYNTIFRPIAEKAAENRTEELFAKENPGVDFNSKTPSGLEEGKLRMRRWLNNLTPKDWDSLPGETREEMRRRIHAKGGPSFNLAMTNMRLSDLSDADAATQFGIKLAEMWYGSSGHWRTIVAEMKYGGGVTVALQDFDAVFPERGLDNLTPDEGIYGISASQSGFKPLSEWSN</sequence>
<dbReference type="Pfam" id="PF04122">
    <property type="entry name" value="CW_binding_2"/>
    <property type="match status" value="2"/>
</dbReference>
<evidence type="ECO:0000256" key="1">
    <source>
        <dbReference type="SAM" id="SignalP"/>
    </source>
</evidence>
<organism evidence="2 3">
    <name type="scientific">Mobiluncus curtisii</name>
    <dbReference type="NCBI Taxonomy" id="2051"/>
    <lineage>
        <taxon>Bacteria</taxon>
        <taxon>Bacillati</taxon>
        <taxon>Actinomycetota</taxon>
        <taxon>Actinomycetes</taxon>
        <taxon>Actinomycetales</taxon>
        <taxon>Actinomycetaceae</taxon>
        <taxon>Mobiluncus</taxon>
    </lineage>
</organism>
<proteinExistence type="predicted"/>
<dbReference type="Proteomes" id="UP000250245">
    <property type="component" value="Unassembled WGS sequence"/>
</dbReference>
<dbReference type="GeneID" id="55564903"/>
<name>A0A2X2YPZ0_9ACTO</name>
<reference evidence="2 3" key="1">
    <citation type="submission" date="2018-06" db="EMBL/GenBank/DDBJ databases">
        <authorList>
            <consortium name="Pathogen Informatics"/>
            <person name="Doyle S."/>
        </authorList>
    </citation>
    <scope>NUCLEOTIDE SEQUENCE [LARGE SCALE GENOMIC DNA]</scope>
    <source>
        <strain evidence="2 3">NCTC11820</strain>
    </source>
</reference>
<dbReference type="InterPro" id="IPR007253">
    <property type="entry name" value="Cell_wall-bd_2"/>
</dbReference>
<feature type="signal peptide" evidence="1">
    <location>
        <begin position="1"/>
        <end position="24"/>
    </location>
</feature>
<feature type="chain" id="PRO_5016100845" evidence="1">
    <location>
        <begin position="25"/>
        <end position="612"/>
    </location>
</feature>
<evidence type="ECO:0000313" key="2">
    <source>
        <dbReference type="EMBL" id="SQB65757.1"/>
    </source>
</evidence>
<dbReference type="EMBL" id="UASJ01000001">
    <property type="protein sequence ID" value="SQB65757.1"/>
    <property type="molecule type" value="Genomic_DNA"/>
</dbReference>
<protein>
    <submittedName>
        <fullName evidence="2">Cell wall binding repeat 2</fullName>
    </submittedName>
</protein>
<dbReference type="InterPro" id="IPR051922">
    <property type="entry name" value="Bact_Sporulation_Assoc"/>
</dbReference>
<gene>
    <name evidence="2" type="ORF">NCTC11820_01829</name>
</gene>
<dbReference type="PANTHER" id="PTHR30032:SF4">
    <property type="entry name" value="AMIDASE ENHANCER"/>
    <property type="match status" value="1"/>
</dbReference>
<dbReference type="RefSeq" id="WP_013188938.1">
    <property type="nucleotide sequence ID" value="NZ_CP068112.1"/>
</dbReference>